<dbReference type="Gene3D" id="2.40.30.170">
    <property type="match status" value="1"/>
</dbReference>
<dbReference type="Pfam" id="PF25967">
    <property type="entry name" value="RND-MFP_C"/>
    <property type="match status" value="1"/>
</dbReference>
<feature type="region of interest" description="Disordered" evidence="7">
    <location>
        <begin position="44"/>
        <end position="76"/>
    </location>
</feature>
<dbReference type="Gene3D" id="2.40.50.100">
    <property type="match status" value="1"/>
</dbReference>
<evidence type="ECO:0000256" key="4">
    <source>
        <dbReference type="ARBA" id="ARBA00022475"/>
    </source>
</evidence>
<dbReference type="NCBIfam" id="TIGR01730">
    <property type="entry name" value="RND_mfp"/>
    <property type="match status" value="1"/>
</dbReference>
<evidence type="ECO:0000259" key="9">
    <source>
        <dbReference type="Pfam" id="PF25917"/>
    </source>
</evidence>
<dbReference type="EMBL" id="BMIQ01000001">
    <property type="protein sequence ID" value="GGD86891.1"/>
    <property type="molecule type" value="Genomic_DNA"/>
</dbReference>
<keyword evidence="13" id="KW-1185">Reference proteome</keyword>
<dbReference type="Pfam" id="PF25944">
    <property type="entry name" value="Beta-barrel_RND"/>
    <property type="match status" value="1"/>
</dbReference>
<evidence type="ECO:0000256" key="6">
    <source>
        <dbReference type="ARBA" id="ARBA00023136"/>
    </source>
</evidence>
<evidence type="ECO:0000256" key="1">
    <source>
        <dbReference type="ARBA" id="ARBA00004236"/>
    </source>
</evidence>
<dbReference type="Pfam" id="PF25876">
    <property type="entry name" value="HH_MFP_RND"/>
    <property type="match status" value="1"/>
</dbReference>
<dbReference type="Pfam" id="PF25917">
    <property type="entry name" value="BSH_RND"/>
    <property type="match status" value="1"/>
</dbReference>
<accession>A0A916ZBV8</accession>
<evidence type="ECO:0000256" key="2">
    <source>
        <dbReference type="ARBA" id="ARBA00009477"/>
    </source>
</evidence>
<reference evidence="12" key="2">
    <citation type="submission" date="2020-09" db="EMBL/GenBank/DDBJ databases">
        <authorList>
            <person name="Sun Q."/>
            <person name="Zhou Y."/>
        </authorList>
    </citation>
    <scope>NUCLEOTIDE SEQUENCE</scope>
    <source>
        <strain evidence="12">CGMCC 1.15367</strain>
    </source>
</reference>
<feature type="region of interest" description="Disordered" evidence="7">
    <location>
        <begin position="394"/>
        <end position="415"/>
    </location>
</feature>
<dbReference type="InterPro" id="IPR058626">
    <property type="entry name" value="MdtA-like_b-barrel"/>
</dbReference>
<feature type="domain" description="Multidrug resistance protein MdtA-like beta-barrel" evidence="10">
    <location>
        <begin position="240"/>
        <end position="324"/>
    </location>
</feature>
<dbReference type="Gene3D" id="1.10.287.470">
    <property type="entry name" value="Helix hairpin bin"/>
    <property type="match status" value="1"/>
</dbReference>
<dbReference type="GO" id="GO:1990281">
    <property type="term" value="C:efflux pump complex"/>
    <property type="evidence" value="ECO:0007669"/>
    <property type="project" value="TreeGrafter"/>
</dbReference>
<feature type="domain" description="Multidrug resistance protein MdtA-like barrel-sandwich hybrid" evidence="9">
    <location>
        <begin position="103"/>
        <end position="231"/>
    </location>
</feature>
<protein>
    <submittedName>
        <fullName evidence="12">Hemolysin D</fullName>
    </submittedName>
</protein>
<dbReference type="InterPro" id="IPR058625">
    <property type="entry name" value="MdtA-like_BSH"/>
</dbReference>
<sequence length="415" mass="42467">MRPIALFLVCALAAGAYIERDVWLPYAPSVVANALGPAKSEASVAPAEKGGGKHGVGGGGGGGGGSRSVAVTTAPAEEGSLPITRRTIGYIRPLASTELAVETNGILREIDAKDGALVKAGDLIARLDDRAANANVAKDRAALARDQATLDNARSNLDRITRLVKSGATSPQAGDDAQATVKSAEATVGVDEAQLEADQVTLSKTEIRAPFDGRLGAFTLSVGALVQPGTSIVGIAQVAPVYAEFALPDTDLATVRKAMADKTLSVEVRPSLAPPGTPAETGPIVFIDNKIVEASASVTLRALLDNKDQALWSGQSIDVTIAAGEQNDIVVVPGVAVQPREKGSVAYVVGPDNKIEVRQVEVALRAGDKAGIANGLKAGERVVTEGQVDLVAGTPVRETAPADRQSADASADTAR</sequence>
<name>A0A916ZBV8_9HYPH</name>
<comment type="similarity">
    <text evidence="2">Belongs to the membrane fusion protein (MFP) (TC 8.A.1) family.</text>
</comment>
<comment type="caution">
    <text evidence="12">The sequence shown here is derived from an EMBL/GenBank/DDBJ whole genome shotgun (WGS) entry which is preliminary data.</text>
</comment>
<keyword evidence="6" id="KW-0472">Membrane</keyword>
<dbReference type="GO" id="GO:0015562">
    <property type="term" value="F:efflux transmembrane transporter activity"/>
    <property type="evidence" value="ECO:0007669"/>
    <property type="project" value="TreeGrafter"/>
</dbReference>
<dbReference type="InterPro" id="IPR006143">
    <property type="entry name" value="RND_pump_MFP"/>
</dbReference>
<gene>
    <name evidence="12" type="ORF">GCM10011390_01900</name>
</gene>
<feature type="domain" description="Multidrug resistance protein MdtA-like alpha-helical hairpin" evidence="8">
    <location>
        <begin position="138"/>
        <end position="203"/>
    </location>
</feature>
<evidence type="ECO:0000259" key="8">
    <source>
        <dbReference type="Pfam" id="PF25876"/>
    </source>
</evidence>
<dbReference type="Gene3D" id="2.40.420.20">
    <property type="match status" value="1"/>
</dbReference>
<evidence type="ECO:0000313" key="13">
    <source>
        <dbReference type="Proteomes" id="UP000644699"/>
    </source>
</evidence>
<keyword evidence="5" id="KW-0997">Cell inner membrane</keyword>
<proteinExistence type="inferred from homology"/>
<dbReference type="PANTHER" id="PTHR30469:SF36">
    <property type="entry name" value="BLL3903 PROTEIN"/>
    <property type="match status" value="1"/>
</dbReference>
<organism evidence="12 13">
    <name type="scientific">Aureimonas endophytica</name>
    <dbReference type="NCBI Taxonomy" id="2027858"/>
    <lineage>
        <taxon>Bacteria</taxon>
        <taxon>Pseudomonadati</taxon>
        <taxon>Pseudomonadota</taxon>
        <taxon>Alphaproteobacteria</taxon>
        <taxon>Hyphomicrobiales</taxon>
        <taxon>Aurantimonadaceae</taxon>
        <taxon>Aureimonas</taxon>
    </lineage>
</organism>
<evidence type="ECO:0000256" key="3">
    <source>
        <dbReference type="ARBA" id="ARBA00022448"/>
    </source>
</evidence>
<keyword evidence="3" id="KW-0813">Transport</keyword>
<evidence type="ECO:0000313" key="12">
    <source>
        <dbReference type="EMBL" id="GGD86891.1"/>
    </source>
</evidence>
<comment type="subcellular location">
    <subcellularLocation>
        <location evidence="1">Cell membrane</location>
    </subcellularLocation>
</comment>
<dbReference type="PANTHER" id="PTHR30469">
    <property type="entry name" value="MULTIDRUG RESISTANCE PROTEIN MDTA"/>
    <property type="match status" value="1"/>
</dbReference>
<dbReference type="InterPro" id="IPR058627">
    <property type="entry name" value="MdtA-like_C"/>
</dbReference>
<evidence type="ECO:0000256" key="7">
    <source>
        <dbReference type="SAM" id="MobiDB-lite"/>
    </source>
</evidence>
<dbReference type="InterPro" id="IPR058624">
    <property type="entry name" value="MdtA-like_HH"/>
</dbReference>
<dbReference type="AlphaFoldDB" id="A0A916ZBV8"/>
<reference evidence="12" key="1">
    <citation type="journal article" date="2014" name="Int. J. Syst. Evol. Microbiol.">
        <title>Complete genome sequence of Corynebacterium casei LMG S-19264T (=DSM 44701T), isolated from a smear-ripened cheese.</title>
        <authorList>
            <consortium name="US DOE Joint Genome Institute (JGI-PGF)"/>
            <person name="Walter F."/>
            <person name="Albersmeier A."/>
            <person name="Kalinowski J."/>
            <person name="Ruckert C."/>
        </authorList>
    </citation>
    <scope>NUCLEOTIDE SEQUENCE</scope>
    <source>
        <strain evidence="12">CGMCC 1.15367</strain>
    </source>
</reference>
<dbReference type="RefSeq" id="WP_188906365.1">
    <property type="nucleotide sequence ID" value="NZ_BMIQ01000001.1"/>
</dbReference>
<dbReference type="SUPFAM" id="SSF111369">
    <property type="entry name" value="HlyD-like secretion proteins"/>
    <property type="match status" value="1"/>
</dbReference>
<feature type="compositionally biased region" description="Gly residues" evidence="7">
    <location>
        <begin position="53"/>
        <end position="66"/>
    </location>
</feature>
<feature type="domain" description="Multidrug resistance protein MdtA-like C-terminal permuted SH3" evidence="11">
    <location>
        <begin position="329"/>
        <end position="386"/>
    </location>
</feature>
<evidence type="ECO:0000259" key="10">
    <source>
        <dbReference type="Pfam" id="PF25944"/>
    </source>
</evidence>
<evidence type="ECO:0000259" key="11">
    <source>
        <dbReference type="Pfam" id="PF25967"/>
    </source>
</evidence>
<dbReference type="Proteomes" id="UP000644699">
    <property type="component" value="Unassembled WGS sequence"/>
</dbReference>
<keyword evidence="4" id="KW-1003">Cell membrane</keyword>
<evidence type="ECO:0000256" key="5">
    <source>
        <dbReference type="ARBA" id="ARBA00022519"/>
    </source>
</evidence>